<dbReference type="Proteomes" id="UP001497512">
    <property type="component" value="Chromosome 8"/>
</dbReference>
<feature type="region of interest" description="Disordered" evidence="1">
    <location>
        <begin position="1"/>
        <end position="46"/>
    </location>
</feature>
<feature type="compositionally biased region" description="Basic and acidic residues" evidence="1">
    <location>
        <begin position="1"/>
        <end position="11"/>
    </location>
</feature>
<feature type="transmembrane region" description="Helical" evidence="2">
    <location>
        <begin position="52"/>
        <end position="76"/>
    </location>
</feature>
<dbReference type="Gene3D" id="3.40.50.1820">
    <property type="entry name" value="alpha/beta hydrolase"/>
    <property type="match status" value="1"/>
</dbReference>
<feature type="region of interest" description="Disordered" evidence="1">
    <location>
        <begin position="440"/>
        <end position="459"/>
    </location>
</feature>
<dbReference type="PANTHER" id="PTHR11440">
    <property type="entry name" value="LECITHIN-CHOLESTEROL ACYLTRANSFERASE-RELATED"/>
    <property type="match status" value="1"/>
</dbReference>
<feature type="compositionally biased region" description="Basic and acidic residues" evidence="1">
    <location>
        <begin position="21"/>
        <end position="36"/>
    </location>
</feature>
<dbReference type="Pfam" id="PF02450">
    <property type="entry name" value="LCAT"/>
    <property type="match status" value="2"/>
</dbReference>
<evidence type="ECO:0000256" key="1">
    <source>
        <dbReference type="SAM" id="MobiDB-lite"/>
    </source>
</evidence>
<organism evidence="3 4">
    <name type="scientific">Sphagnum troendelagicum</name>
    <dbReference type="NCBI Taxonomy" id="128251"/>
    <lineage>
        <taxon>Eukaryota</taxon>
        <taxon>Viridiplantae</taxon>
        <taxon>Streptophyta</taxon>
        <taxon>Embryophyta</taxon>
        <taxon>Bryophyta</taxon>
        <taxon>Sphagnophytina</taxon>
        <taxon>Sphagnopsida</taxon>
        <taxon>Sphagnales</taxon>
        <taxon>Sphagnaceae</taxon>
        <taxon>Sphagnum</taxon>
    </lineage>
</organism>
<keyword evidence="2" id="KW-1133">Transmembrane helix</keyword>
<evidence type="ECO:0000256" key="2">
    <source>
        <dbReference type="SAM" id="Phobius"/>
    </source>
</evidence>
<dbReference type="InterPro" id="IPR003386">
    <property type="entry name" value="LACT/PDAT_acylTrfase"/>
</dbReference>
<reference evidence="3" key="1">
    <citation type="submission" date="2024-02" db="EMBL/GenBank/DDBJ databases">
        <authorList>
            <consortium name="ELIXIR-Norway"/>
            <consortium name="Elixir Norway"/>
        </authorList>
    </citation>
    <scope>NUCLEOTIDE SEQUENCE</scope>
</reference>
<accession>A0ABP0V3W0</accession>
<gene>
    <name evidence="3" type="ORF">CSSPTR1EN2_LOCUS21992</name>
</gene>
<dbReference type="EMBL" id="OZ019900">
    <property type="protein sequence ID" value="CAK9234079.1"/>
    <property type="molecule type" value="Genomic_DNA"/>
</dbReference>
<name>A0ABP0V3W0_9BRYO</name>
<dbReference type="SUPFAM" id="SSF53474">
    <property type="entry name" value="alpha/beta-Hydrolases"/>
    <property type="match status" value="1"/>
</dbReference>
<evidence type="ECO:0000313" key="4">
    <source>
        <dbReference type="Proteomes" id="UP001497512"/>
    </source>
</evidence>
<dbReference type="InterPro" id="IPR029058">
    <property type="entry name" value="AB_hydrolase_fold"/>
</dbReference>
<keyword evidence="4" id="KW-1185">Reference proteome</keyword>
<protein>
    <recommendedName>
        <fullName evidence="5">Phospholipid:diacylglycerol acyltransferase</fullName>
    </recommendedName>
</protein>
<sequence length="695" mass="77133">MKQRKVSKDSGADFGNPQLSDRSKNSSDTDEHESKPHHQQKKRRKKSKVTRWSCIDTCCWFIGCVCVLSFVFAVLYHATPESVPQFVAEKINGPLPDPPGTMLRKEGLLAKHPVVFVPGIVTGGLEMWEGKPCAHGLFRKRLWGGNFGKIYTRPKCWMEHIMMDNETGLDPEGIRVRPVSGLVAADYFAPGYFVWAVLIENLASIGYEEKNMYMASYDWRLTFQNTEVRDASLSRIKSTIESMVQTNHGNKVVVIPHSMGSLFFLHFLKWVETAPPMGGGGGPDWCARHIRAVMNIAGTFLGVPKAFPGLFSAEAKDIAVARAIAPEILSNDVFGFQTLQYIMRVTRSWDACMSMVPKGGDAIWGNASWSPEEGYDCSEKRSITENTTEDTIASANSVPQECADDDSAVVKGVHGKPVAHYGRMVAFGKEAAVLDYSALRKKEPPPKTPPSDRTMNSSASCGDVWTEYQEMEWDNIEDIASREVYTAGDLVELLRRVAPKLMARAEENWGFGLADDLSDPKYQHFRHWSNPLETMLPNAPELEIYCLYGVGIPTERSYIYKISPPTDSCYIPFRIDGNAKGDSEGCLKGGVQFVDGDETVPVLSSGFACAKLWHGKTRFNPAGSPTFVKEYNHSPPANFFEGRGTESGSHVDIMGNFALIEDILRVAAGQTGDQLGGNRIHSDLLKWSERIKIKL</sequence>
<feature type="compositionally biased region" description="Basic residues" evidence="1">
    <location>
        <begin position="37"/>
        <end position="46"/>
    </location>
</feature>
<evidence type="ECO:0000313" key="3">
    <source>
        <dbReference type="EMBL" id="CAK9234079.1"/>
    </source>
</evidence>
<keyword evidence="2" id="KW-0812">Transmembrane</keyword>
<evidence type="ECO:0008006" key="5">
    <source>
        <dbReference type="Google" id="ProtNLM"/>
    </source>
</evidence>
<proteinExistence type="predicted"/>
<keyword evidence="2" id="KW-0472">Membrane</keyword>